<dbReference type="Gene3D" id="2.60.120.200">
    <property type="match status" value="2"/>
</dbReference>
<evidence type="ECO:0000259" key="3">
    <source>
        <dbReference type="PROSITE" id="PS51304"/>
    </source>
</evidence>
<dbReference type="CDD" id="cd00070">
    <property type="entry name" value="GLECT"/>
    <property type="match status" value="2"/>
</dbReference>
<feature type="domain" description="Galectin" evidence="3">
    <location>
        <begin position="15"/>
        <end position="132"/>
    </location>
</feature>
<dbReference type="SMART" id="SM00908">
    <property type="entry name" value="Gal-bind_lectin"/>
    <property type="match status" value="2"/>
</dbReference>
<dbReference type="Pfam" id="PF00337">
    <property type="entry name" value="Gal-bind_lectin"/>
    <property type="match status" value="2"/>
</dbReference>
<dbReference type="InterPro" id="IPR044156">
    <property type="entry name" value="Galectin-like"/>
</dbReference>
<keyword evidence="1 2" id="KW-0430">Lectin</keyword>
<dbReference type="Proteomes" id="UP000218231">
    <property type="component" value="Unassembled WGS sequence"/>
</dbReference>
<dbReference type="GO" id="GO:0030246">
    <property type="term" value="F:carbohydrate binding"/>
    <property type="evidence" value="ECO:0007669"/>
    <property type="project" value="UniProtKB-UniRule"/>
</dbReference>
<dbReference type="InterPro" id="IPR001079">
    <property type="entry name" value="Galectin_CRD"/>
</dbReference>
<dbReference type="EMBL" id="LIAE01006629">
    <property type="protein sequence ID" value="PAV86839.1"/>
    <property type="molecule type" value="Genomic_DNA"/>
</dbReference>
<dbReference type="SUPFAM" id="SSF49899">
    <property type="entry name" value="Concanavalin A-like lectins/glucanases"/>
    <property type="match status" value="2"/>
</dbReference>
<reference evidence="4 5" key="1">
    <citation type="journal article" date="2017" name="Curr. Biol.">
        <title>Genome architecture and evolution of a unichromosomal asexual nematode.</title>
        <authorList>
            <person name="Fradin H."/>
            <person name="Zegar C."/>
            <person name="Gutwein M."/>
            <person name="Lucas J."/>
            <person name="Kovtun M."/>
            <person name="Corcoran D."/>
            <person name="Baugh L.R."/>
            <person name="Kiontke K."/>
            <person name="Gunsalus K."/>
            <person name="Fitch D.H."/>
            <person name="Piano F."/>
        </authorList>
    </citation>
    <scope>NUCLEOTIDE SEQUENCE [LARGE SCALE GENOMIC DNA]</scope>
    <source>
        <strain evidence="4">PF1309</strain>
    </source>
</reference>
<organism evidence="4 5">
    <name type="scientific">Diploscapter pachys</name>
    <dbReference type="NCBI Taxonomy" id="2018661"/>
    <lineage>
        <taxon>Eukaryota</taxon>
        <taxon>Metazoa</taxon>
        <taxon>Ecdysozoa</taxon>
        <taxon>Nematoda</taxon>
        <taxon>Chromadorea</taxon>
        <taxon>Rhabditida</taxon>
        <taxon>Rhabditina</taxon>
        <taxon>Rhabditomorpha</taxon>
        <taxon>Rhabditoidea</taxon>
        <taxon>Rhabditidae</taxon>
        <taxon>Diploscapter</taxon>
    </lineage>
</organism>
<proteinExistence type="predicted"/>
<protein>
    <recommendedName>
        <fullName evidence="2">Galectin</fullName>
    </recommendedName>
</protein>
<feature type="domain" description="Galectin" evidence="3">
    <location>
        <begin position="141"/>
        <end position="268"/>
    </location>
</feature>
<dbReference type="PANTHER" id="PTHR11346">
    <property type="entry name" value="GALECTIN"/>
    <property type="match status" value="1"/>
</dbReference>
<dbReference type="InterPro" id="IPR013320">
    <property type="entry name" value="ConA-like_dom_sf"/>
</dbReference>
<dbReference type="FunFam" id="2.60.120.200:FF:000276">
    <property type="entry name" value="Galectin"/>
    <property type="match status" value="1"/>
</dbReference>
<sequence length="269" mass="30866">MATSHQYDQPIPVPHTQRLSQTIQPGQALSVRGNVPPDAKRAEVNLLSGGTEIGVNAQAVLHTNEGWGKEERESLPFKKGQKFDLRIRVLDESFEISCDGKKVHEYKHRASFQSMEYSQIKGDITLTEVQWGGQLYSLPWETGFYGHHLGTGQRIRLYGVPKGDRWNLDLVARSGDILFHFNPRFREKVIVRNSRRGNTWEHEEKEGPFPFENNREFDLIIINDPHSIQMFVNNERIGTFQHRTPNPTGDYTGMRIEGELEMTGIKLNI</sequence>
<keyword evidence="5" id="KW-1185">Reference proteome</keyword>
<dbReference type="AlphaFoldDB" id="A0A2A2LL02"/>
<comment type="caution">
    <text evidence="4">The sequence shown here is derived from an EMBL/GenBank/DDBJ whole genome shotgun (WGS) entry which is preliminary data.</text>
</comment>
<dbReference type="PANTHER" id="PTHR11346:SF116">
    <property type="entry name" value="GALECTIN"/>
    <property type="match status" value="1"/>
</dbReference>
<evidence type="ECO:0000313" key="5">
    <source>
        <dbReference type="Proteomes" id="UP000218231"/>
    </source>
</evidence>
<evidence type="ECO:0000256" key="1">
    <source>
        <dbReference type="ARBA" id="ARBA00022734"/>
    </source>
</evidence>
<name>A0A2A2LL02_9BILA</name>
<dbReference type="SMART" id="SM00276">
    <property type="entry name" value="GLECT"/>
    <property type="match status" value="2"/>
</dbReference>
<gene>
    <name evidence="4" type="ORF">WR25_04614</name>
</gene>
<accession>A0A2A2LL02</accession>
<evidence type="ECO:0000313" key="4">
    <source>
        <dbReference type="EMBL" id="PAV86839.1"/>
    </source>
</evidence>
<dbReference type="OrthoDB" id="6251307at2759"/>
<dbReference type="STRING" id="2018661.A0A2A2LL02"/>
<evidence type="ECO:0000256" key="2">
    <source>
        <dbReference type="RuleBase" id="RU102079"/>
    </source>
</evidence>
<dbReference type="PROSITE" id="PS51304">
    <property type="entry name" value="GALECTIN"/>
    <property type="match status" value="2"/>
</dbReference>